<evidence type="ECO:0000256" key="3">
    <source>
        <dbReference type="ARBA" id="ARBA00022989"/>
    </source>
</evidence>
<dbReference type="SMART" id="SM00679">
    <property type="entry name" value="CTNS"/>
    <property type="match status" value="1"/>
</dbReference>
<proteinExistence type="predicted"/>
<feature type="transmembrane region" description="Helical" evidence="5">
    <location>
        <begin position="36"/>
        <end position="55"/>
    </location>
</feature>
<comment type="subcellular location">
    <subcellularLocation>
        <location evidence="1">Membrane</location>
        <topology evidence="1">Multi-pass membrane protein</topology>
    </subcellularLocation>
</comment>
<evidence type="ECO:0000256" key="4">
    <source>
        <dbReference type="ARBA" id="ARBA00023136"/>
    </source>
</evidence>
<dbReference type="Gene3D" id="1.20.1280.290">
    <property type="match status" value="1"/>
</dbReference>
<sequence>MTLLGFLGFIGIILVTSAYIPQIVKIWKTKNAEGISITAWLTWLVGTVFILIHAFSTKDGVFIVFQTLSFIFVATITLLAIVYRKRPSQSL</sequence>
<dbReference type="InterPro" id="IPR051415">
    <property type="entry name" value="LAAT-1"/>
</dbReference>
<feature type="transmembrane region" description="Helical" evidence="5">
    <location>
        <begin position="61"/>
        <end position="83"/>
    </location>
</feature>
<evidence type="ECO:0000256" key="2">
    <source>
        <dbReference type="ARBA" id="ARBA00022692"/>
    </source>
</evidence>
<reference evidence="6 7" key="1">
    <citation type="submission" date="2020-07" db="EMBL/GenBank/DDBJ databases">
        <title>Huge and variable diversity of episymbiotic CPR bacteria and DPANN archaea in groundwater ecosystems.</title>
        <authorList>
            <person name="He C.Y."/>
            <person name="Keren R."/>
            <person name="Whittaker M."/>
            <person name="Farag I.F."/>
            <person name="Doudna J."/>
            <person name="Cate J.H.D."/>
            <person name="Banfield J.F."/>
        </authorList>
    </citation>
    <scope>NUCLEOTIDE SEQUENCE [LARGE SCALE GENOMIC DNA]</scope>
    <source>
        <strain evidence="6">NC_groundwater_541_Ag_S-0.1um_46_50</strain>
    </source>
</reference>
<feature type="transmembrane region" description="Helical" evidence="5">
    <location>
        <begin position="6"/>
        <end position="24"/>
    </location>
</feature>
<dbReference type="Pfam" id="PF04193">
    <property type="entry name" value="PQ-loop"/>
    <property type="match status" value="1"/>
</dbReference>
<evidence type="ECO:0000256" key="1">
    <source>
        <dbReference type="ARBA" id="ARBA00004141"/>
    </source>
</evidence>
<dbReference type="AlphaFoldDB" id="A0A7T5RJ65"/>
<name>A0A7T5RJ65_9BACT</name>
<protein>
    <submittedName>
        <fullName evidence="6">PQ-loop repeat-containing protein</fullName>
    </submittedName>
</protein>
<dbReference type="PANTHER" id="PTHR16201">
    <property type="entry name" value="SEVEN TRANSMEMBRANE PROTEIN 1-RELATED"/>
    <property type="match status" value="1"/>
</dbReference>
<accession>A0A7T5RJ65</accession>
<evidence type="ECO:0000313" key="7">
    <source>
        <dbReference type="Proteomes" id="UP000595618"/>
    </source>
</evidence>
<keyword evidence="4 5" id="KW-0472">Membrane</keyword>
<dbReference type="InterPro" id="IPR006603">
    <property type="entry name" value="PQ-loop_rpt"/>
</dbReference>
<dbReference type="Proteomes" id="UP000595618">
    <property type="component" value="Chromosome"/>
</dbReference>
<keyword evidence="3 5" id="KW-1133">Transmembrane helix</keyword>
<dbReference type="EMBL" id="CP066690">
    <property type="protein sequence ID" value="QQG45087.1"/>
    <property type="molecule type" value="Genomic_DNA"/>
</dbReference>
<evidence type="ECO:0000256" key="5">
    <source>
        <dbReference type="SAM" id="Phobius"/>
    </source>
</evidence>
<gene>
    <name evidence="6" type="ORF">HYW89_03755</name>
</gene>
<keyword evidence="2 5" id="KW-0812">Transmembrane</keyword>
<evidence type="ECO:0000313" key="6">
    <source>
        <dbReference type="EMBL" id="QQG45087.1"/>
    </source>
</evidence>
<organism evidence="6 7">
    <name type="scientific">Candidatus Sungiibacteriota bacterium</name>
    <dbReference type="NCBI Taxonomy" id="2750080"/>
    <lineage>
        <taxon>Bacteria</taxon>
        <taxon>Candidatus Sungiibacteriota</taxon>
    </lineage>
</organism>
<dbReference type="GO" id="GO:0016020">
    <property type="term" value="C:membrane"/>
    <property type="evidence" value="ECO:0007669"/>
    <property type="project" value="UniProtKB-SubCell"/>
</dbReference>